<feature type="region of interest" description="Disordered" evidence="1">
    <location>
        <begin position="196"/>
        <end position="250"/>
    </location>
</feature>
<sequence length="366" mass="43939">MISFFNEDTKEEEKLLQEILEKKNDKIPNILKEIVTSHLSRGDTQKKEASLSIKNEEVYYDKRQYEYKECDRDNIKENIKYTSNNIYDSKDCNTALNYSNEELLNVKVDTNIFSFHIKKNGKINSDIFFIPYNSIDDEDVITEYTYSYNYYDIYPVNIEQVNKSFHSNKKRKIIKNKNINTNNQLLIKKEINEDNNDINNEKNEDNNDINNEKNEDNNDINNEKNEDNNDINNEKNEDNNNINNEKNENYNDIKNKRSNFQKLLVHFRGRLFIGCHINYSYFKIKTFLAMIKNNENIDDTENLPLFNYVNKNIQTYNLIENATYWKQDEYPDYTDQNIQKLFFFLILIPLNNYNEEESELNYDVVF</sequence>
<proteinExistence type="predicted"/>
<dbReference type="VEuPathDB" id="PlasmoDB:PRCDC_0913200"/>
<evidence type="ECO:0000313" key="2">
    <source>
        <dbReference type="EMBL" id="KYN98440.1"/>
    </source>
</evidence>
<dbReference type="RefSeq" id="XP_019970487.1">
    <property type="nucleotide sequence ID" value="XM_020114787.1"/>
</dbReference>
<organism evidence="2 3">
    <name type="scientific">Plasmodium reichenowi</name>
    <dbReference type="NCBI Taxonomy" id="5854"/>
    <lineage>
        <taxon>Eukaryota</taxon>
        <taxon>Sar</taxon>
        <taxon>Alveolata</taxon>
        <taxon>Apicomplexa</taxon>
        <taxon>Aconoidasida</taxon>
        <taxon>Haemosporida</taxon>
        <taxon>Plasmodiidae</taxon>
        <taxon>Plasmodium</taxon>
        <taxon>Plasmodium (Laverania)</taxon>
    </lineage>
</organism>
<dbReference type="EMBL" id="LVLA01000010">
    <property type="protein sequence ID" value="KYN98440.1"/>
    <property type="molecule type" value="Genomic_DNA"/>
</dbReference>
<dbReference type="InterPro" id="IPR013924">
    <property type="entry name" value="RNase_H2_suC"/>
</dbReference>
<gene>
    <name evidence="2" type="ORF">PRSY57_0913200</name>
</gene>
<dbReference type="Pfam" id="PF08615">
    <property type="entry name" value="RNase_H2_suC"/>
    <property type="match status" value="1"/>
</dbReference>
<dbReference type="Proteomes" id="UP000076359">
    <property type="component" value="Chromosome 9"/>
</dbReference>
<feature type="compositionally biased region" description="Basic and acidic residues" evidence="1">
    <location>
        <begin position="199"/>
        <end position="238"/>
    </location>
</feature>
<evidence type="ECO:0000313" key="3">
    <source>
        <dbReference type="Proteomes" id="UP000076359"/>
    </source>
</evidence>
<dbReference type="AlphaFoldDB" id="A0A151LHJ7"/>
<dbReference type="GeneID" id="30953831"/>
<dbReference type="VEuPathDB" id="PlasmoDB:PRG01_0922600"/>
<protein>
    <submittedName>
        <fullName evidence="2">Ribonuclease H2 subunit C, putative</fullName>
    </submittedName>
</protein>
<reference evidence="2 3" key="1">
    <citation type="journal article" date="2016" name="Nat. Commun.">
        <title>Genomes of cryptic chimpanzee Plasmodium species reveal key evolutionary events leading to human malaria.</title>
        <authorList>
            <person name="Sundararaman S.A."/>
            <person name="Plenderleith L.J."/>
            <person name="Liu W."/>
            <person name="Loy D.E."/>
            <person name="Learn G.H."/>
            <person name="Li Y."/>
            <person name="Shaw K.S."/>
            <person name="Ayouba A."/>
            <person name="Peeters M."/>
            <person name="Speede S."/>
            <person name="Shaw G.M."/>
            <person name="Bushman F.D."/>
            <person name="Brisson D."/>
            <person name="Rayner J.C."/>
            <person name="Sharp P.M."/>
            <person name="Hahn B.H."/>
        </authorList>
    </citation>
    <scope>NUCLEOTIDE SEQUENCE [LARGE SCALE GENOMIC DNA]</scope>
    <source>
        <strain evidence="2 3">SY57</strain>
    </source>
</reference>
<comment type="caution">
    <text evidence="2">The sequence shown here is derived from an EMBL/GenBank/DDBJ whole genome shotgun (WGS) entry which is preliminary data.</text>
</comment>
<dbReference type="GO" id="GO:0032299">
    <property type="term" value="C:ribonuclease H2 complex"/>
    <property type="evidence" value="ECO:0007669"/>
    <property type="project" value="InterPro"/>
</dbReference>
<evidence type="ECO:0000256" key="1">
    <source>
        <dbReference type="SAM" id="MobiDB-lite"/>
    </source>
</evidence>
<accession>A0A151LHJ7</accession>
<dbReference type="GO" id="GO:0006401">
    <property type="term" value="P:RNA catabolic process"/>
    <property type="evidence" value="ECO:0007669"/>
    <property type="project" value="InterPro"/>
</dbReference>
<dbReference type="KEGG" id="prei:PRSY57_0913200"/>
<name>A0A151LHJ7_PLARE</name>